<feature type="compositionally biased region" description="Polar residues" evidence="3">
    <location>
        <begin position="255"/>
        <end position="271"/>
    </location>
</feature>
<protein>
    <submittedName>
        <fullName evidence="4">Uncharacterized protein</fullName>
    </submittedName>
</protein>
<keyword evidence="2" id="KW-0539">Nucleus</keyword>
<dbReference type="InterPro" id="IPR052127">
    <property type="entry name" value="STE12_transcription_factor"/>
</dbReference>
<evidence type="ECO:0000313" key="5">
    <source>
        <dbReference type="Proteomes" id="UP000240830"/>
    </source>
</evidence>
<dbReference type="GO" id="GO:0003700">
    <property type="term" value="F:DNA-binding transcription factor activity"/>
    <property type="evidence" value="ECO:0007669"/>
    <property type="project" value="InterPro"/>
</dbReference>
<dbReference type="GO" id="GO:1990526">
    <property type="term" value="C:Ste12p-Dig1p-Dig2p complex"/>
    <property type="evidence" value="ECO:0007669"/>
    <property type="project" value="TreeGrafter"/>
</dbReference>
<feature type="region of interest" description="Disordered" evidence="3">
    <location>
        <begin position="252"/>
        <end position="271"/>
    </location>
</feature>
<evidence type="ECO:0000256" key="2">
    <source>
        <dbReference type="ARBA" id="ARBA00023242"/>
    </source>
</evidence>
<accession>A0A2H9TR55</accession>
<keyword evidence="5" id="KW-1185">Reference proteome</keyword>
<evidence type="ECO:0000256" key="3">
    <source>
        <dbReference type="SAM" id="MobiDB-lite"/>
    </source>
</evidence>
<dbReference type="InterPro" id="IPR003120">
    <property type="entry name" value="Ste12"/>
</dbReference>
<organism evidence="4 5">
    <name type="scientific">Paramicrosporidium saccamoebae</name>
    <dbReference type="NCBI Taxonomy" id="1246581"/>
    <lineage>
        <taxon>Eukaryota</taxon>
        <taxon>Fungi</taxon>
        <taxon>Fungi incertae sedis</taxon>
        <taxon>Cryptomycota</taxon>
        <taxon>Cryptomycota incertae sedis</taxon>
        <taxon>Paramicrosporidium</taxon>
    </lineage>
</organism>
<dbReference type="OrthoDB" id="1095242at2759"/>
<dbReference type="Pfam" id="PF02200">
    <property type="entry name" value="STE"/>
    <property type="match status" value="1"/>
</dbReference>
<name>A0A2H9TR55_9FUNG</name>
<reference evidence="4 5" key="1">
    <citation type="submission" date="2016-10" db="EMBL/GenBank/DDBJ databases">
        <title>The genome of Paramicrosporidium saccamoebae is the missing link in understanding Cryptomycota and Microsporidia evolution.</title>
        <authorList>
            <person name="Quandt C.A."/>
            <person name="Beaudet D."/>
            <person name="Corsaro D."/>
            <person name="Michel R."/>
            <person name="Corradi N."/>
            <person name="James T."/>
        </authorList>
    </citation>
    <scope>NUCLEOTIDE SEQUENCE [LARGE SCALE GENOMIC DNA]</scope>
    <source>
        <strain evidence="4 5">KSL3</strain>
    </source>
</reference>
<evidence type="ECO:0000256" key="1">
    <source>
        <dbReference type="ARBA" id="ARBA00004123"/>
    </source>
</evidence>
<gene>
    <name evidence="4" type="ORF">PSACC_00029</name>
</gene>
<dbReference type="EMBL" id="MTSL01000003">
    <property type="protein sequence ID" value="PJF20170.1"/>
    <property type="molecule type" value="Genomic_DNA"/>
</dbReference>
<evidence type="ECO:0000313" key="4">
    <source>
        <dbReference type="EMBL" id="PJF20170.1"/>
    </source>
</evidence>
<dbReference type="PANTHER" id="PTHR47427:SF2">
    <property type="entry name" value="C2H2-TYPE DOMAIN-CONTAINING PROTEIN"/>
    <property type="match status" value="1"/>
</dbReference>
<dbReference type="GO" id="GO:0005634">
    <property type="term" value="C:nucleus"/>
    <property type="evidence" value="ECO:0007669"/>
    <property type="project" value="UniProtKB-SubCell"/>
</dbReference>
<dbReference type="GO" id="GO:1990527">
    <property type="term" value="C:Tec1p-Ste12p-Dig1p complex"/>
    <property type="evidence" value="ECO:0007669"/>
    <property type="project" value="TreeGrafter"/>
</dbReference>
<dbReference type="AlphaFoldDB" id="A0A2H9TR55"/>
<comment type="subcellular location">
    <subcellularLocation>
        <location evidence="1">Nucleus</location>
    </subcellularLocation>
</comment>
<feature type="region of interest" description="Disordered" evidence="3">
    <location>
        <begin position="211"/>
        <end position="244"/>
    </location>
</feature>
<dbReference type="STRING" id="1246581.A0A2H9TR55"/>
<dbReference type="SMART" id="SM00424">
    <property type="entry name" value="STE"/>
    <property type="match status" value="1"/>
</dbReference>
<sequence>MMDENILLTEENAFTEMSMVEDESKATNKSGKPRRMRKQPLMALGDRRVGTDLSRSDTSQRLLEVASMSTHAKLELYNRLSDDLRNFVSSASHDWQEGEECRRFTVFGDCITCARWNDQSLVSGVDIIKVIGAMYRLANMGGSPTDRRKFEEGITSDLRSLKVGAHAILEEAHSSLLDFLYRISSVRTHKRQKIFFWDTVPFEKLYHDAAERENRTSQSPERTLPRGRSNSYPFMNSPRGPLRGNMINAKRSYDGTESASPRSWGSPENSTDRSGYILYVPAAMRRHSAPADQPDITSLSMVADAALGMHDYSTHAQQEAVALPPIRTELKAQESPLPKLDSILPKELD</sequence>
<proteinExistence type="predicted"/>
<comment type="caution">
    <text evidence="4">The sequence shown here is derived from an EMBL/GenBank/DDBJ whole genome shotgun (WGS) entry which is preliminary data.</text>
</comment>
<dbReference type="Proteomes" id="UP000240830">
    <property type="component" value="Unassembled WGS sequence"/>
</dbReference>
<dbReference type="PANTHER" id="PTHR47427">
    <property type="entry name" value="PROTEIN STE12"/>
    <property type="match status" value="1"/>
</dbReference>